<evidence type="ECO:0000256" key="7">
    <source>
        <dbReference type="ARBA" id="ARBA00022723"/>
    </source>
</evidence>
<feature type="transmembrane region" description="Helical" evidence="13">
    <location>
        <begin position="85"/>
        <end position="109"/>
    </location>
</feature>
<keyword evidence="8" id="KW-0378">Hydrolase</keyword>
<sequence>MDIKELIYLIPAILIAVSLHEFAHGYVSYKLGDPTPKATGRLSLNPLAHLDPVGTICLLFFHFGWAKPVQVNPYYYKDKKRGMALVGLAGPMMNFLIALICAFAIEVILKVTGGYGGDIIVFMFKLFNYTYIINIGLGVFNLIPFPPLDGAKIIGALLPEERYFKFMKYERYGQLIIFALLMFNFLDGPLMIARKGIDKIIWGIVKLFI</sequence>
<keyword evidence="10 13" id="KW-1133">Transmembrane helix</keyword>
<dbReference type="Proteomes" id="UP001501047">
    <property type="component" value="Unassembled WGS sequence"/>
</dbReference>
<accession>A0ABN1KRG6</accession>
<feature type="transmembrane region" description="Helical" evidence="13">
    <location>
        <begin position="47"/>
        <end position="65"/>
    </location>
</feature>
<evidence type="ECO:0000256" key="1">
    <source>
        <dbReference type="ARBA" id="ARBA00001947"/>
    </source>
</evidence>
<organism evidence="15 16">
    <name type="scientific">Clostridium subterminale</name>
    <dbReference type="NCBI Taxonomy" id="1550"/>
    <lineage>
        <taxon>Bacteria</taxon>
        <taxon>Bacillati</taxon>
        <taxon>Bacillota</taxon>
        <taxon>Clostridia</taxon>
        <taxon>Eubacteriales</taxon>
        <taxon>Clostridiaceae</taxon>
        <taxon>Clostridium</taxon>
    </lineage>
</organism>
<feature type="transmembrane region" description="Helical" evidence="13">
    <location>
        <begin position="121"/>
        <end position="143"/>
    </location>
</feature>
<comment type="subcellular location">
    <subcellularLocation>
        <location evidence="2">Cell membrane</location>
        <topology evidence="2">Multi-pass membrane protein</topology>
    </subcellularLocation>
</comment>
<evidence type="ECO:0000313" key="16">
    <source>
        <dbReference type="Proteomes" id="UP001501047"/>
    </source>
</evidence>
<evidence type="ECO:0000256" key="13">
    <source>
        <dbReference type="SAM" id="Phobius"/>
    </source>
</evidence>
<protein>
    <submittedName>
        <fullName evidence="15">Site-2 protease family protein</fullName>
    </submittedName>
</protein>
<feature type="domain" description="Peptidase M50" evidence="14">
    <location>
        <begin position="123"/>
        <end position="183"/>
    </location>
</feature>
<dbReference type="GO" id="GO:0008233">
    <property type="term" value="F:peptidase activity"/>
    <property type="evidence" value="ECO:0007669"/>
    <property type="project" value="UniProtKB-KW"/>
</dbReference>
<keyword evidence="4" id="KW-1003">Cell membrane</keyword>
<dbReference type="PANTHER" id="PTHR35864:SF1">
    <property type="entry name" value="ZINC METALLOPROTEASE YWHC-RELATED"/>
    <property type="match status" value="1"/>
</dbReference>
<proteinExistence type="inferred from homology"/>
<reference evidence="15 16" key="1">
    <citation type="journal article" date="2019" name="Int. J. Syst. Evol. Microbiol.">
        <title>The Global Catalogue of Microorganisms (GCM) 10K type strain sequencing project: providing services to taxonomists for standard genome sequencing and annotation.</title>
        <authorList>
            <consortium name="The Broad Institute Genomics Platform"/>
            <consortium name="The Broad Institute Genome Sequencing Center for Infectious Disease"/>
            <person name="Wu L."/>
            <person name="Ma J."/>
        </authorList>
    </citation>
    <scope>NUCLEOTIDE SEQUENCE [LARGE SCALE GENOMIC DNA]</scope>
    <source>
        <strain evidence="15 16">JCM 1417</strain>
    </source>
</reference>
<dbReference type="Pfam" id="PF02163">
    <property type="entry name" value="Peptidase_M50"/>
    <property type="match status" value="1"/>
</dbReference>
<name>A0ABN1KRG6_CLOSU</name>
<evidence type="ECO:0000256" key="6">
    <source>
        <dbReference type="ARBA" id="ARBA00022692"/>
    </source>
</evidence>
<dbReference type="PANTHER" id="PTHR35864">
    <property type="entry name" value="ZINC METALLOPROTEASE MJ0611-RELATED"/>
    <property type="match status" value="1"/>
</dbReference>
<evidence type="ECO:0000256" key="3">
    <source>
        <dbReference type="ARBA" id="ARBA00007931"/>
    </source>
</evidence>
<dbReference type="InterPro" id="IPR044537">
    <property type="entry name" value="Rip2-like"/>
</dbReference>
<dbReference type="GO" id="GO:0006508">
    <property type="term" value="P:proteolysis"/>
    <property type="evidence" value="ECO:0007669"/>
    <property type="project" value="UniProtKB-KW"/>
</dbReference>
<comment type="similarity">
    <text evidence="3">Belongs to the peptidase M50B family.</text>
</comment>
<dbReference type="RefSeq" id="WP_343826624.1">
    <property type="nucleotide sequence ID" value="NZ_BAAACI010000006.1"/>
</dbReference>
<dbReference type="InterPro" id="IPR052348">
    <property type="entry name" value="Metallopeptidase_M50B"/>
</dbReference>
<evidence type="ECO:0000256" key="11">
    <source>
        <dbReference type="ARBA" id="ARBA00023049"/>
    </source>
</evidence>
<evidence type="ECO:0000256" key="12">
    <source>
        <dbReference type="ARBA" id="ARBA00023136"/>
    </source>
</evidence>
<keyword evidence="11" id="KW-0482">Metalloprotease</keyword>
<keyword evidence="16" id="KW-1185">Reference proteome</keyword>
<evidence type="ECO:0000256" key="10">
    <source>
        <dbReference type="ARBA" id="ARBA00022989"/>
    </source>
</evidence>
<keyword evidence="12 13" id="KW-0472">Membrane</keyword>
<dbReference type="CDD" id="cd06158">
    <property type="entry name" value="S2P-M50_like_1"/>
    <property type="match status" value="1"/>
</dbReference>
<dbReference type="EMBL" id="BAAACI010000006">
    <property type="protein sequence ID" value="GAA0774175.1"/>
    <property type="molecule type" value="Genomic_DNA"/>
</dbReference>
<dbReference type="InterPro" id="IPR008915">
    <property type="entry name" value="Peptidase_M50"/>
</dbReference>
<keyword evidence="9" id="KW-0862">Zinc</keyword>
<evidence type="ECO:0000256" key="4">
    <source>
        <dbReference type="ARBA" id="ARBA00022475"/>
    </source>
</evidence>
<comment type="cofactor">
    <cofactor evidence="1">
        <name>Zn(2+)</name>
        <dbReference type="ChEBI" id="CHEBI:29105"/>
    </cofactor>
</comment>
<comment type="caution">
    <text evidence="15">The sequence shown here is derived from an EMBL/GenBank/DDBJ whole genome shotgun (WGS) entry which is preliminary data.</text>
</comment>
<feature type="transmembrane region" description="Helical" evidence="13">
    <location>
        <begin position="6"/>
        <end position="27"/>
    </location>
</feature>
<evidence type="ECO:0000256" key="2">
    <source>
        <dbReference type="ARBA" id="ARBA00004651"/>
    </source>
</evidence>
<evidence type="ECO:0000256" key="5">
    <source>
        <dbReference type="ARBA" id="ARBA00022670"/>
    </source>
</evidence>
<feature type="transmembrane region" description="Helical" evidence="13">
    <location>
        <begin position="172"/>
        <end position="192"/>
    </location>
</feature>
<evidence type="ECO:0000256" key="8">
    <source>
        <dbReference type="ARBA" id="ARBA00022801"/>
    </source>
</evidence>
<gene>
    <name evidence="15" type="ORF">GCM10008908_23580</name>
</gene>
<keyword evidence="5 15" id="KW-0645">Protease</keyword>
<evidence type="ECO:0000259" key="14">
    <source>
        <dbReference type="Pfam" id="PF02163"/>
    </source>
</evidence>
<evidence type="ECO:0000256" key="9">
    <source>
        <dbReference type="ARBA" id="ARBA00022833"/>
    </source>
</evidence>
<keyword evidence="7" id="KW-0479">Metal-binding</keyword>
<keyword evidence="6 13" id="KW-0812">Transmembrane</keyword>
<evidence type="ECO:0000313" key="15">
    <source>
        <dbReference type="EMBL" id="GAA0774175.1"/>
    </source>
</evidence>